<keyword evidence="5 11" id="KW-0408">Iron</keyword>
<name>A0AAE2W499_RHOHA</name>
<keyword evidence="9 11" id="KW-1015">Disulfide bond</keyword>
<keyword evidence="3 11" id="KW-0004">4Fe-4S</keyword>
<evidence type="ECO:0000256" key="8">
    <source>
        <dbReference type="ARBA" id="ARBA00023125"/>
    </source>
</evidence>
<accession>A0AAE2W499</accession>
<evidence type="ECO:0000256" key="1">
    <source>
        <dbReference type="ARBA" id="ARBA00004496"/>
    </source>
</evidence>
<evidence type="ECO:0000256" key="4">
    <source>
        <dbReference type="ARBA" id="ARBA00022723"/>
    </source>
</evidence>
<protein>
    <recommendedName>
        <fullName evidence="11">Transcriptional regulator WhiB</fullName>
    </recommendedName>
</protein>
<feature type="binding site" evidence="11">
    <location>
        <position position="64"/>
    </location>
    <ligand>
        <name>[4Fe-4S] cluster</name>
        <dbReference type="ChEBI" id="CHEBI:49883"/>
    </ligand>
</feature>
<comment type="function">
    <text evidence="11">Acts as a transcriptional regulator. Probably redox-responsive. The apo- but not holo-form probably binds DNA.</text>
</comment>
<comment type="similarity">
    <text evidence="2 11">Belongs to the WhiB family.</text>
</comment>
<comment type="cofactor">
    <cofactor evidence="11">
        <name>[4Fe-4S] cluster</name>
        <dbReference type="ChEBI" id="CHEBI:49883"/>
    </cofactor>
    <text evidence="11">Binds 1 [4Fe-4S] cluster per subunit. Following nitrosylation of the [4Fe-4S] cluster binds 1 [4Fe-8(NO)] cluster per subunit.</text>
</comment>
<dbReference type="EMBL" id="WUYC01000001">
    <property type="protein sequence ID" value="MBM4713754.1"/>
    <property type="molecule type" value="Genomic_DNA"/>
</dbReference>
<evidence type="ECO:0000313" key="15">
    <source>
        <dbReference type="Proteomes" id="UP000706122"/>
    </source>
</evidence>
<dbReference type="GO" id="GO:0045454">
    <property type="term" value="P:cell redox homeostasis"/>
    <property type="evidence" value="ECO:0007669"/>
    <property type="project" value="TreeGrafter"/>
</dbReference>
<keyword evidence="6 11" id="KW-0411">Iron-sulfur</keyword>
<dbReference type="Pfam" id="PF02467">
    <property type="entry name" value="Whib"/>
    <property type="match status" value="1"/>
</dbReference>
<dbReference type="InterPro" id="IPR034768">
    <property type="entry name" value="4FE4S_WBL"/>
</dbReference>
<reference evidence="14" key="1">
    <citation type="submission" date="2019-11" db="EMBL/GenBank/DDBJ databases">
        <title>Spread of Macrolides and rifampicin resistant Rhodococcus equi in clinical isolates in the USA.</title>
        <authorList>
            <person name="Alvarez-Narvaez S."/>
            <person name="Huber L."/>
            <person name="Cohen N.D."/>
            <person name="Slovis N."/>
            <person name="Greiter M."/>
            <person name="Giguere S."/>
            <person name="Hart K."/>
        </authorList>
    </citation>
    <scope>NUCLEOTIDE SEQUENCE</scope>
    <source>
        <strain evidence="14">Lh_5</strain>
    </source>
</reference>
<dbReference type="GO" id="GO:0035731">
    <property type="term" value="F:dinitrosyl-iron complex binding"/>
    <property type="evidence" value="ECO:0007669"/>
    <property type="project" value="UniProtKB-UniRule"/>
</dbReference>
<feature type="region of interest" description="Disordered" evidence="12">
    <location>
        <begin position="82"/>
        <end position="109"/>
    </location>
</feature>
<feature type="binding site" evidence="11">
    <location>
        <position position="58"/>
    </location>
    <ligand>
        <name>[4Fe-4S] cluster</name>
        <dbReference type="ChEBI" id="CHEBI:49883"/>
    </ligand>
</feature>
<evidence type="ECO:0000256" key="6">
    <source>
        <dbReference type="ARBA" id="ARBA00023014"/>
    </source>
</evidence>
<dbReference type="GO" id="GO:0003677">
    <property type="term" value="F:DNA binding"/>
    <property type="evidence" value="ECO:0007669"/>
    <property type="project" value="UniProtKB-UniRule"/>
</dbReference>
<comment type="PTM">
    <text evidence="11">Upon Fe-S cluster removal intramolecular disulfide bonds are formed.</text>
</comment>
<evidence type="ECO:0000256" key="10">
    <source>
        <dbReference type="ARBA" id="ARBA00023163"/>
    </source>
</evidence>
<dbReference type="GO" id="GO:0051539">
    <property type="term" value="F:4 iron, 4 sulfur cluster binding"/>
    <property type="evidence" value="ECO:0007669"/>
    <property type="project" value="UniProtKB-UniRule"/>
</dbReference>
<keyword evidence="4 11" id="KW-0479">Metal-binding</keyword>
<sequence length="109" mass="12544">MTAHRDVIPAVRRISDATWQASARCRASATDMFFPQRTRTWGERIRLEQAAKKICERCPVLVECRTYALEHEERHGVWGGLTESERRSRFATGRSATQKQNHRSTISDA</sequence>
<dbReference type="InterPro" id="IPR003482">
    <property type="entry name" value="Whib"/>
</dbReference>
<proteinExistence type="inferred from homology"/>
<dbReference type="Proteomes" id="UP000706122">
    <property type="component" value="Unassembled WGS sequence"/>
</dbReference>
<evidence type="ECO:0000256" key="3">
    <source>
        <dbReference type="ARBA" id="ARBA00022485"/>
    </source>
</evidence>
<feature type="compositionally biased region" description="Polar residues" evidence="12">
    <location>
        <begin position="94"/>
        <end position="109"/>
    </location>
</feature>
<comment type="PTM">
    <text evidence="11">The Fe-S cluster can be nitrosylated by nitric oxide (NO).</text>
</comment>
<comment type="subcellular location">
    <subcellularLocation>
        <location evidence="1 11">Cytoplasm</location>
    </subcellularLocation>
</comment>
<dbReference type="HAMAP" id="MF_01479">
    <property type="entry name" value="WhiB"/>
    <property type="match status" value="1"/>
</dbReference>
<evidence type="ECO:0000256" key="5">
    <source>
        <dbReference type="ARBA" id="ARBA00023004"/>
    </source>
</evidence>
<dbReference type="AlphaFoldDB" id="A0AAE2W499"/>
<keyword evidence="10 11" id="KW-0804">Transcription</keyword>
<evidence type="ECO:0000256" key="12">
    <source>
        <dbReference type="SAM" id="MobiDB-lite"/>
    </source>
</evidence>
<evidence type="ECO:0000259" key="13">
    <source>
        <dbReference type="PROSITE" id="PS51674"/>
    </source>
</evidence>
<dbReference type="GO" id="GO:0047134">
    <property type="term" value="F:protein-disulfide reductase [NAD(P)H] activity"/>
    <property type="evidence" value="ECO:0007669"/>
    <property type="project" value="TreeGrafter"/>
</dbReference>
<evidence type="ECO:0000313" key="14">
    <source>
        <dbReference type="EMBL" id="MBM4713754.1"/>
    </source>
</evidence>
<evidence type="ECO:0000256" key="11">
    <source>
        <dbReference type="HAMAP-Rule" id="MF_01479"/>
    </source>
</evidence>
<dbReference type="PROSITE" id="PS51674">
    <property type="entry name" value="4FE4S_WBL"/>
    <property type="match status" value="1"/>
</dbReference>
<comment type="caution">
    <text evidence="14">The sequence shown here is derived from an EMBL/GenBank/DDBJ whole genome shotgun (WGS) entry which is preliminary data.</text>
</comment>
<feature type="binding site" evidence="11">
    <location>
        <position position="55"/>
    </location>
    <ligand>
        <name>[4Fe-4S] cluster</name>
        <dbReference type="ChEBI" id="CHEBI:49883"/>
    </ligand>
</feature>
<feature type="binding site" evidence="11">
    <location>
        <position position="25"/>
    </location>
    <ligand>
        <name>[4Fe-4S] cluster</name>
        <dbReference type="ChEBI" id="CHEBI:49883"/>
    </ligand>
</feature>
<keyword evidence="7 11" id="KW-0805">Transcription regulation</keyword>
<dbReference type="GO" id="GO:0046872">
    <property type="term" value="F:metal ion binding"/>
    <property type="evidence" value="ECO:0007669"/>
    <property type="project" value="UniProtKB-KW"/>
</dbReference>
<feature type="domain" description="4Fe-4S Wbl-type" evidence="13">
    <location>
        <begin position="24"/>
        <end position="88"/>
    </location>
</feature>
<dbReference type="GO" id="GO:0005737">
    <property type="term" value="C:cytoplasm"/>
    <property type="evidence" value="ECO:0007669"/>
    <property type="project" value="UniProtKB-SubCell"/>
</dbReference>
<organism evidence="14 15">
    <name type="scientific">Rhodococcus hoagii</name>
    <name type="common">Corynebacterium equii</name>
    <dbReference type="NCBI Taxonomy" id="43767"/>
    <lineage>
        <taxon>Bacteria</taxon>
        <taxon>Bacillati</taxon>
        <taxon>Actinomycetota</taxon>
        <taxon>Actinomycetes</taxon>
        <taxon>Mycobacteriales</taxon>
        <taxon>Nocardiaceae</taxon>
        <taxon>Prescottella</taxon>
    </lineage>
</organism>
<dbReference type="RefSeq" id="WP_069856272.1">
    <property type="nucleotide sequence ID" value="NZ_AP025544.1"/>
</dbReference>
<keyword evidence="8 11" id="KW-0238">DNA-binding</keyword>
<dbReference type="PANTHER" id="PTHR38839">
    <property type="entry name" value="TRANSCRIPTIONAL REGULATOR WHID-RELATED"/>
    <property type="match status" value="1"/>
</dbReference>
<evidence type="ECO:0000256" key="7">
    <source>
        <dbReference type="ARBA" id="ARBA00023015"/>
    </source>
</evidence>
<evidence type="ECO:0000256" key="2">
    <source>
        <dbReference type="ARBA" id="ARBA00006597"/>
    </source>
</evidence>
<evidence type="ECO:0000256" key="9">
    <source>
        <dbReference type="ARBA" id="ARBA00023157"/>
    </source>
</evidence>
<gene>
    <name evidence="11" type="primary">whiB</name>
    <name evidence="14" type="ORF">GS551_05990</name>
</gene>
<keyword evidence="11" id="KW-0963">Cytoplasm</keyword>
<dbReference type="GO" id="GO:0045892">
    <property type="term" value="P:negative regulation of DNA-templated transcription"/>
    <property type="evidence" value="ECO:0007669"/>
    <property type="project" value="TreeGrafter"/>
</dbReference>